<dbReference type="AlphaFoldDB" id="A0A853DPE5"/>
<dbReference type="GO" id="GO:0016020">
    <property type="term" value="C:membrane"/>
    <property type="evidence" value="ECO:0007669"/>
    <property type="project" value="UniProtKB-SubCell"/>
</dbReference>
<evidence type="ECO:0000256" key="5">
    <source>
        <dbReference type="SAM" id="Phobius"/>
    </source>
</evidence>
<feature type="transmembrane region" description="Helical" evidence="5">
    <location>
        <begin position="141"/>
        <end position="157"/>
    </location>
</feature>
<proteinExistence type="predicted"/>
<evidence type="ECO:0000256" key="1">
    <source>
        <dbReference type="ARBA" id="ARBA00004141"/>
    </source>
</evidence>
<keyword evidence="4 5" id="KW-0472">Membrane</keyword>
<evidence type="ECO:0000313" key="7">
    <source>
        <dbReference type="Proteomes" id="UP000571817"/>
    </source>
</evidence>
<dbReference type="Proteomes" id="UP000571817">
    <property type="component" value="Unassembled WGS sequence"/>
</dbReference>
<comment type="subcellular location">
    <subcellularLocation>
        <location evidence="1">Membrane</location>
        <topology evidence="1">Multi-pass membrane protein</topology>
    </subcellularLocation>
</comment>
<name>A0A853DPE5_9MICO</name>
<feature type="non-terminal residue" evidence="6">
    <location>
        <position position="1"/>
    </location>
</feature>
<dbReference type="InterPro" id="IPR027469">
    <property type="entry name" value="Cation_efflux_TMD_sf"/>
</dbReference>
<keyword evidence="2 5" id="KW-0812">Transmembrane</keyword>
<dbReference type="PANTHER" id="PTHR40761">
    <property type="entry name" value="CONSERVED INTEGRAL MEMBRANE ALANINE VALINE AND LEUCINE RICH PROTEIN-RELATED"/>
    <property type="match status" value="1"/>
</dbReference>
<sequence>VEARTIPGAEIRWAVLLIATLIGFLFVSGISSVNAKFETVDQIPASIAAAIGIVIIASCVVIARRAHTMQWRTTSLGIAVGILYAINAALLKTCTQKFEHGIPTLLTSWTPYAVVVVGVSGILLCQLAYQAGPLVASQPTIAVVDPLASVVIGVVVYKEALRPGYWVFPALVILLALMSVAIARLAAVEPAPDTTPGALGHD</sequence>
<feature type="transmembrane region" description="Helical" evidence="5">
    <location>
        <begin position="111"/>
        <end position="129"/>
    </location>
</feature>
<evidence type="ECO:0000256" key="4">
    <source>
        <dbReference type="ARBA" id="ARBA00023136"/>
    </source>
</evidence>
<feature type="transmembrane region" description="Helical" evidence="5">
    <location>
        <begin position="163"/>
        <end position="183"/>
    </location>
</feature>
<organism evidence="6 7">
    <name type="scientific">Allobranchiibius huperziae</name>
    <dbReference type="NCBI Taxonomy" id="1874116"/>
    <lineage>
        <taxon>Bacteria</taxon>
        <taxon>Bacillati</taxon>
        <taxon>Actinomycetota</taxon>
        <taxon>Actinomycetes</taxon>
        <taxon>Micrococcales</taxon>
        <taxon>Dermacoccaceae</taxon>
        <taxon>Allobranchiibius</taxon>
    </lineage>
</organism>
<evidence type="ECO:0000313" key="6">
    <source>
        <dbReference type="EMBL" id="NYJ76450.1"/>
    </source>
</evidence>
<comment type="caution">
    <text evidence="6">The sequence shown here is derived from an EMBL/GenBank/DDBJ whole genome shotgun (WGS) entry which is preliminary data.</text>
</comment>
<dbReference type="RefSeq" id="WP_179483504.1">
    <property type="nucleotide sequence ID" value="NZ_JACCFW010000001.1"/>
</dbReference>
<protein>
    <recommendedName>
        <fullName evidence="8">EamA domain-containing protein</fullName>
    </recommendedName>
</protein>
<evidence type="ECO:0000256" key="3">
    <source>
        <dbReference type="ARBA" id="ARBA00022989"/>
    </source>
</evidence>
<keyword evidence="7" id="KW-1185">Reference proteome</keyword>
<reference evidence="6 7" key="1">
    <citation type="submission" date="2020-07" db="EMBL/GenBank/DDBJ databases">
        <title>Sequencing the genomes of 1000 actinobacteria strains.</title>
        <authorList>
            <person name="Klenk H.-P."/>
        </authorList>
    </citation>
    <scope>NUCLEOTIDE SEQUENCE [LARGE SCALE GENOMIC DNA]</scope>
    <source>
        <strain evidence="6 7">DSM 29531</strain>
    </source>
</reference>
<keyword evidence="3 5" id="KW-1133">Transmembrane helix</keyword>
<dbReference type="PANTHER" id="PTHR40761:SF1">
    <property type="entry name" value="CONSERVED INTEGRAL MEMBRANE ALANINE VALINE AND LEUCINE RICH PROTEIN-RELATED"/>
    <property type="match status" value="1"/>
</dbReference>
<accession>A0A853DPE5</accession>
<dbReference type="NCBIfam" id="NF038012">
    <property type="entry name" value="DMT_1"/>
    <property type="match status" value="1"/>
</dbReference>
<evidence type="ECO:0008006" key="8">
    <source>
        <dbReference type="Google" id="ProtNLM"/>
    </source>
</evidence>
<gene>
    <name evidence="6" type="ORF">HNR15_003413</name>
</gene>
<dbReference type="Gene3D" id="1.20.1510.10">
    <property type="entry name" value="Cation efflux protein transmembrane domain"/>
    <property type="match status" value="1"/>
</dbReference>
<feature type="transmembrane region" description="Helical" evidence="5">
    <location>
        <begin position="75"/>
        <end position="91"/>
    </location>
</feature>
<feature type="transmembrane region" description="Helical" evidence="5">
    <location>
        <begin position="43"/>
        <end position="63"/>
    </location>
</feature>
<evidence type="ECO:0000256" key="2">
    <source>
        <dbReference type="ARBA" id="ARBA00022692"/>
    </source>
</evidence>
<feature type="transmembrane region" description="Helical" evidence="5">
    <location>
        <begin position="12"/>
        <end position="31"/>
    </location>
</feature>
<dbReference type="EMBL" id="JACCFW010000001">
    <property type="protein sequence ID" value="NYJ76450.1"/>
    <property type="molecule type" value="Genomic_DNA"/>
</dbReference>